<dbReference type="Gene3D" id="3.75.10.10">
    <property type="entry name" value="L-arginine/glycine Amidinotransferase, Chain A"/>
    <property type="match status" value="2"/>
</dbReference>
<dbReference type="Proteomes" id="UP000001396">
    <property type="component" value="Unassembled WGS sequence"/>
</dbReference>
<reference evidence="1 2" key="1">
    <citation type="journal article" date="2011" name="Genome Res.">
        <title>Phylogeny-wide analysis of social amoeba genomes highlights ancient origins for complex intercellular communication.</title>
        <authorList>
            <person name="Heidel A.J."/>
            <person name="Lawal H.M."/>
            <person name="Felder M."/>
            <person name="Schilde C."/>
            <person name="Helps N.R."/>
            <person name="Tunggal B."/>
            <person name="Rivero F."/>
            <person name="John U."/>
            <person name="Schleicher M."/>
            <person name="Eichinger L."/>
            <person name="Platzer M."/>
            <person name="Noegel A.A."/>
            <person name="Schaap P."/>
            <person name="Gloeckner G."/>
        </authorList>
    </citation>
    <scope>NUCLEOTIDE SEQUENCE [LARGE SCALE GENOMIC DNA]</scope>
    <source>
        <strain evidence="2">ATCC 26659 / Pp 5 / PN500</strain>
    </source>
</reference>
<dbReference type="Pfam" id="PF02274">
    <property type="entry name" value="ADI"/>
    <property type="match status" value="1"/>
</dbReference>
<protein>
    <submittedName>
        <fullName evidence="1">Putative arginine deiminase</fullName>
    </submittedName>
</protein>
<dbReference type="PANTHER" id="PTHR47271">
    <property type="entry name" value="ARGININE DEIMINASE"/>
    <property type="match status" value="1"/>
</dbReference>
<name>D3BUK0_HETP5</name>
<dbReference type="SUPFAM" id="SSF55909">
    <property type="entry name" value="Pentein"/>
    <property type="match status" value="2"/>
</dbReference>
<dbReference type="AlphaFoldDB" id="D3BUK0"/>
<keyword evidence="2" id="KW-1185">Reference proteome</keyword>
<proteinExistence type="predicted"/>
<dbReference type="Pfam" id="PF19420">
    <property type="entry name" value="DDAH_eukar"/>
    <property type="match status" value="2"/>
</dbReference>
<sequence length="656" mass="74074">MNSNNHFFSSNNNNLAKSAEIPVSDYSFNQIHENDEANIVILNEPSLAQWMGSIHPNGSLYEEPLDLSKAQEEHRKFRKLLEDEGCTVKTVREILTSETGDIAKRVRLEEFAFKCIKYELDTNQKKEELGAKDQLLLSDDYKRKCIDSMSVEQLVEVILTRPTIKLRKSERDTELLATEYSFHPLVNLVFQRDQQITTAKGIVMASLSSPIRAPEVELMRLCFDILGLPVVGEIPAPGKLEGGDFYPSGSDLCFIGVGLRSNFAAVDYLMRNDLFGTNRVAVVKDYFDLHQQRMHLDTVCNIINERTMLILEDICGEESPIRRLVDEYRRDPATGRYELVRHDIEFSKIGSELVNASVIRETRTKVLHDYSALHRELRKHNVDVHLFCHEPHHNTDQAVFVSEWFSTHSAEEVGEKTLVLYPMADPSRRDERRTDILSNGFSGYTRVVDFTGMENGASTYRLTTIAELVGDSNNDTQLKSPTLGLSISQAAREGQYLDFAGLVLDRVNKVVYCAVDEERYHSNVIEQWAKVMKYTLVKVKSQGYSASMFLFIGSSIVLFCRDALSAEDAALVEKQLGNSRPILYLTKQQMENSCSKVIEIGGCDKPALIISQACFNQLDTKQIELLNNTYEINQIDMSSIESLGGTGIHGMVGGLF</sequence>
<evidence type="ECO:0000313" key="2">
    <source>
        <dbReference type="Proteomes" id="UP000001396"/>
    </source>
</evidence>
<dbReference type="RefSeq" id="XP_020426922.1">
    <property type="nucleotide sequence ID" value="XM_020582568.1"/>
</dbReference>
<comment type="caution">
    <text evidence="1">The sequence shown here is derived from an EMBL/GenBank/DDBJ whole genome shotgun (WGS) entry which is preliminary data.</text>
</comment>
<accession>D3BUK0</accession>
<dbReference type="GO" id="GO:0016990">
    <property type="term" value="F:arginine deiminase activity"/>
    <property type="evidence" value="ECO:0007669"/>
    <property type="project" value="TreeGrafter"/>
</dbReference>
<evidence type="ECO:0000313" key="1">
    <source>
        <dbReference type="EMBL" id="EFA74788.1"/>
    </source>
</evidence>
<dbReference type="PANTHER" id="PTHR47271:SF2">
    <property type="entry name" value="ARGININE DEIMINASE"/>
    <property type="match status" value="1"/>
</dbReference>
<dbReference type="GeneID" id="31367289"/>
<dbReference type="GO" id="GO:0019546">
    <property type="term" value="P:L-arginine deiminase pathway"/>
    <property type="evidence" value="ECO:0007669"/>
    <property type="project" value="TreeGrafter"/>
</dbReference>
<organism evidence="1 2">
    <name type="scientific">Heterostelium pallidum (strain ATCC 26659 / Pp 5 / PN500)</name>
    <name type="common">Cellular slime mold</name>
    <name type="synonym">Polysphondylium pallidum</name>
    <dbReference type="NCBI Taxonomy" id="670386"/>
    <lineage>
        <taxon>Eukaryota</taxon>
        <taxon>Amoebozoa</taxon>
        <taxon>Evosea</taxon>
        <taxon>Eumycetozoa</taxon>
        <taxon>Dictyostelia</taxon>
        <taxon>Acytosteliales</taxon>
        <taxon>Acytosteliaceae</taxon>
        <taxon>Heterostelium</taxon>
    </lineage>
</organism>
<dbReference type="OMA" id="QWMGSIH"/>
<gene>
    <name evidence="1" type="ORF">PPL_11821</name>
</gene>
<dbReference type="STRING" id="670386.D3BUK0"/>
<dbReference type="EMBL" id="ADBJ01000060">
    <property type="protein sequence ID" value="EFA74788.1"/>
    <property type="molecule type" value="Genomic_DNA"/>
</dbReference>
<dbReference type="InParanoid" id="D3BUK0"/>